<evidence type="ECO:0000313" key="1">
    <source>
        <dbReference type="EMBL" id="AVQ11261.1"/>
    </source>
</evidence>
<proteinExistence type="predicted"/>
<reference evidence="1 2" key="1">
    <citation type="journal article" date="2015" name="Genome Announc.">
        <title>Draft Genome Sequences of Leptospira santarosai Strains U160, U164, and U233, Isolated from Asymptomatic Cattle.</title>
        <authorList>
            <person name="Kremer F.S."/>
            <person name="Eslabao M.R."/>
            <person name="Provisor M."/>
            <person name="Woloski R.D."/>
            <person name="Ramires O.V."/>
            <person name="Moreno L.Z."/>
            <person name="Moreno A.M."/>
            <person name="Hamond C."/>
            <person name="Lilenbaum W."/>
            <person name="Dellagostin O.A."/>
        </authorList>
    </citation>
    <scope>NUCLEOTIDE SEQUENCE [LARGE SCALE GENOMIC DNA]</scope>
    <source>
        <strain evidence="1 2">U160</strain>
    </source>
</reference>
<sequence>MTFREAADCMRISQNTLQKLVHKFKFIRYVEKYNSKNQRIFDLSGEDIRRLVMMKEASGEETWKDFLSIYTYIDHSPVHTIQFVKDVDEEFVRTKIDKWVLE</sequence>
<gene>
    <name evidence="1" type="ORF">XB16_0926</name>
</gene>
<accession>A0A2P1QQU1</accession>
<dbReference type="Proteomes" id="UP000033961">
    <property type="component" value="Chromosome I"/>
</dbReference>
<organism evidence="1 2">
    <name type="scientific">Leptospira santarosai</name>
    <dbReference type="NCBI Taxonomy" id="28183"/>
    <lineage>
        <taxon>Bacteria</taxon>
        <taxon>Pseudomonadati</taxon>
        <taxon>Spirochaetota</taxon>
        <taxon>Spirochaetia</taxon>
        <taxon>Leptospirales</taxon>
        <taxon>Leptospiraceae</taxon>
        <taxon>Leptospira</taxon>
    </lineage>
</organism>
<dbReference type="EMBL" id="CP027843">
    <property type="protein sequence ID" value="AVQ11261.1"/>
    <property type="molecule type" value="Genomic_DNA"/>
</dbReference>
<dbReference type="AlphaFoldDB" id="A0A2P1QQU1"/>
<name>A0A2P1QQU1_9LEPT</name>
<protein>
    <submittedName>
        <fullName evidence="1">Uncharacterized protein</fullName>
    </submittedName>
</protein>
<evidence type="ECO:0000313" key="2">
    <source>
        <dbReference type="Proteomes" id="UP000033961"/>
    </source>
</evidence>